<comment type="caution">
    <text evidence="3">The sequence shown here is derived from an EMBL/GenBank/DDBJ whole genome shotgun (WGS) entry which is preliminary data.</text>
</comment>
<dbReference type="Pfam" id="PF00106">
    <property type="entry name" value="adh_short"/>
    <property type="match status" value="1"/>
</dbReference>
<dbReference type="PANTHER" id="PTHR42901">
    <property type="entry name" value="ALCOHOL DEHYDROGENASE"/>
    <property type="match status" value="1"/>
</dbReference>
<accession>A0AAN7VYC1</accession>
<name>A0AAN7VYC1_9PEZI</name>
<dbReference type="InterPro" id="IPR036291">
    <property type="entry name" value="NAD(P)-bd_dom_sf"/>
</dbReference>
<evidence type="ECO:0000313" key="3">
    <source>
        <dbReference type="EMBL" id="KAK5691543.1"/>
    </source>
</evidence>
<dbReference type="PRINTS" id="PR00081">
    <property type="entry name" value="GDHRDH"/>
</dbReference>
<dbReference type="InterPro" id="IPR002347">
    <property type="entry name" value="SDR_fam"/>
</dbReference>
<dbReference type="SUPFAM" id="SSF51735">
    <property type="entry name" value="NAD(P)-binding Rossmann-fold domains"/>
    <property type="match status" value="1"/>
</dbReference>
<dbReference type="AlphaFoldDB" id="A0AAN7VYC1"/>
<proteinExistence type="inferred from homology"/>
<evidence type="ECO:0000256" key="1">
    <source>
        <dbReference type="ARBA" id="ARBA00006484"/>
    </source>
</evidence>
<organism evidence="3 4">
    <name type="scientific">Elasticomyces elasticus</name>
    <dbReference type="NCBI Taxonomy" id="574655"/>
    <lineage>
        <taxon>Eukaryota</taxon>
        <taxon>Fungi</taxon>
        <taxon>Dikarya</taxon>
        <taxon>Ascomycota</taxon>
        <taxon>Pezizomycotina</taxon>
        <taxon>Dothideomycetes</taxon>
        <taxon>Dothideomycetidae</taxon>
        <taxon>Mycosphaerellales</taxon>
        <taxon>Teratosphaeriaceae</taxon>
        <taxon>Elasticomyces</taxon>
    </lineage>
</organism>
<protein>
    <submittedName>
        <fullName evidence="3">Uncharacterized protein</fullName>
    </submittedName>
</protein>
<dbReference type="Proteomes" id="UP001310594">
    <property type="component" value="Unassembled WGS sequence"/>
</dbReference>
<dbReference type="GO" id="GO:0016491">
    <property type="term" value="F:oxidoreductase activity"/>
    <property type="evidence" value="ECO:0007669"/>
    <property type="project" value="UniProtKB-KW"/>
</dbReference>
<comment type="similarity">
    <text evidence="1">Belongs to the short-chain dehydrogenases/reductases (SDR) family.</text>
</comment>
<dbReference type="EMBL" id="JAVRQU010000021">
    <property type="protein sequence ID" value="KAK5691543.1"/>
    <property type="molecule type" value="Genomic_DNA"/>
</dbReference>
<evidence type="ECO:0000313" key="4">
    <source>
        <dbReference type="Proteomes" id="UP001310594"/>
    </source>
</evidence>
<reference evidence="3" key="1">
    <citation type="submission" date="2023-08" db="EMBL/GenBank/DDBJ databases">
        <title>Black Yeasts Isolated from many extreme environments.</title>
        <authorList>
            <person name="Coleine C."/>
            <person name="Stajich J.E."/>
            <person name="Selbmann L."/>
        </authorList>
    </citation>
    <scope>NUCLEOTIDE SEQUENCE</scope>
    <source>
        <strain evidence="3">CCFEE 5810</strain>
    </source>
</reference>
<evidence type="ECO:0000256" key="2">
    <source>
        <dbReference type="ARBA" id="ARBA00023002"/>
    </source>
</evidence>
<sequence length="283" mass="30396">MSFPSPTKTYHTEAYAAINPALPALSSKGKNVVISGGGSGIGPEIAKAYAISRASSIALLGRTEKTLLSTKTQVESAYPGTKCYFYVADVVDNEAVKRSLADYAMAVGSLHVLVANAGFMPNPGSITESSPEDWFNAFEVNVKGNYNLTRAFMPHATKDAVILNVTTGALHIPYIPKFSGYTSSKMAAARLFEYLHHEQPDKFVLNVHPGVIKTAMGDKAGLDGVPFDDVNLPAAFVVWASSAEAKFLNGKFIWANWDVDELKAMAAKLPESNDFTLGLLGWP</sequence>
<dbReference type="PANTHER" id="PTHR42901:SF1">
    <property type="entry name" value="ALCOHOL DEHYDROGENASE"/>
    <property type="match status" value="1"/>
</dbReference>
<dbReference type="Gene3D" id="3.40.50.720">
    <property type="entry name" value="NAD(P)-binding Rossmann-like Domain"/>
    <property type="match status" value="1"/>
</dbReference>
<dbReference type="CDD" id="cd05233">
    <property type="entry name" value="SDR_c"/>
    <property type="match status" value="1"/>
</dbReference>
<keyword evidence="2" id="KW-0560">Oxidoreductase</keyword>
<gene>
    <name evidence="3" type="ORF">LTR97_011536</name>
</gene>